<evidence type="ECO:0000259" key="1">
    <source>
        <dbReference type="PROSITE" id="PS50995"/>
    </source>
</evidence>
<dbReference type="RefSeq" id="WP_203657119.1">
    <property type="nucleotide sequence ID" value="NZ_BAAAZM010000032.1"/>
</dbReference>
<evidence type="ECO:0000313" key="3">
    <source>
        <dbReference type="Proteomes" id="UP000612808"/>
    </source>
</evidence>
<dbReference type="PANTHER" id="PTHR33164">
    <property type="entry name" value="TRANSCRIPTIONAL REGULATOR, MARR FAMILY"/>
    <property type="match status" value="1"/>
</dbReference>
<dbReference type="EMBL" id="BOMB01000012">
    <property type="protein sequence ID" value="GID11205.1"/>
    <property type="molecule type" value="Genomic_DNA"/>
</dbReference>
<comment type="caution">
    <text evidence="2">The sequence shown here is derived from an EMBL/GenBank/DDBJ whole genome shotgun (WGS) entry which is preliminary data.</text>
</comment>
<keyword evidence="3" id="KW-1185">Reference proteome</keyword>
<dbReference type="PROSITE" id="PS50995">
    <property type="entry name" value="HTH_MARR_2"/>
    <property type="match status" value="1"/>
</dbReference>
<proteinExistence type="predicted"/>
<sequence length="179" mass="18997">MVASRTGSGVEEDLGWALGVVFRSYVRASAAVTDGIPGGHRGYQLLTAACGTPPATQTAIASRLGIDRTVMTYLLDDMEHAGLVRRRPDPADRRTRLVVATPSGRRRLARLDDAFHTLETRILAGLPAADRTALKSLLRRLATALDAADPVADTCTAVADIAAATAAPVTRRTSPRPTR</sequence>
<gene>
    <name evidence="2" type="ORF">Aru02nite_20940</name>
</gene>
<dbReference type="Pfam" id="PF12802">
    <property type="entry name" value="MarR_2"/>
    <property type="match status" value="1"/>
</dbReference>
<dbReference type="PRINTS" id="PR00598">
    <property type="entry name" value="HTHMARR"/>
</dbReference>
<feature type="domain" description="HTH marR-type" evidence="1">
    <location>
        <begin position="11"/>
        <end position="143"/>
    </location>
</feature>
<dbReference type="InterPro" id="IPR000835">
    <property type="entry name" value="HTH_MarR-typ"/>
</dbReference>
<dbReference type="SUPFAM" id="SSF46785">
    <property type="entry name" value="Winged helix' DNA-binding domain"/>
    <property type="match status" value="1"/>
</dbReference>
<dbReference type="AlphaFoldDB" id="A0A8J3IYM2"/>
<dbReference type="Proteomes" id="UP000612808">
    <property type="component" value="Unassembled WGS sequence"/>
</dbReference>
<name>A0A8J3IYM2_9ACTN</name>
<protein>
    <recommendedName>
        <fullName evidence="1">HTH marR-type domain-containing protein</fullName>
    </recommendedName>
</protein>
<dbReference type="GO" id="GO:0006950">
    <property type="term" value="P:response to stress"/>
    <property type="evidence" value="ECO:0007669"/>
    <property type="project" value="TreeGrafter"/>
</dbReference>
<dbReference type="PANTHER" id="PTHR33164:SF43">
    <property type="entry name" value="HTH-TYPE TRANSCRIPTIONAL REPRESSOR YETL"/>
    <property type="match status" value="1"/>
</dbReference>
<dbReference type="InterPro" id="IPR036388">
    <property type="entry name" value="WH-like_DNA-bd_sf"/>
</dbReference>
<accession>A0A8J3IYM2</accession>
<dbReference type="Gene3D" id="1.10.10.10">
    <property type="entry name" value="Winged helix-like DNA-binding domain superfamily/Winged helix DNA-binding domain"/>
    <property type="match status" value="1"/>
</dbReference>
<evidence type="ECO:0000313" key="2">
    <source>
        <dbReference type="EMBL" id="GID11205.1"/>
    </source>
</evidence>
<dbReference type="InterPro" id="IPR036390">
    <property type="entry name" value="WH_DNA-bd_sf"/>
</dbReference>
<dbReference type="InterPro" id="IPR039422">
    <property type="entry name" value="MarR/SlyA-like"/>
</dbReference>
<organism evidence="2 3">
    <name type="scientific">Actinocatenispora rupis</name>
    <dbReference type="NCBI Taxonomy" id="519421"/>
    <lineage>
        <taxon>Bacteria</taxon>
        <taxon>Bacillati</taxon>
        <taxon>Actinomycetota</taxon>
        <taxon>Actinomycetes</taxon>
        <taxon>Micromonosporales</taxon>
        <taxon>Micromonosporaceae</taxon>
        <taxon>Actinocatenispora</taxon>
    </lineage>
</organism>
<dbReference type="SMART" id="SM00347">
    <property type="entry name" value="HTH_MARR"/>
    <property type="match status" value="1"/>
</dbReference>
<reference evidence="2" key="1">
    <citation type="submission" date="2021-01" db="EMBL/GenBank/DDBJ databases">
        <title>Whole genome shotgun sequence of Actinocatenispora rupis NBRC 107355.</title>
        <authorList>
            <person name="Komaki H."/>
            <person name="Tamura T."/>
        </authorList>
    </citation>
    <scope>NUCLEOTIDE SEQUENCE</scope>
    <source>
        <strain evidence="2">NBRC 107355</strain>
    </source>
</reference>
<dbReference type="GO" id="GO:0003700">
    <property type="term" value="F:DNA-binding transcription factor activity"/>
    <property type="evidence" value="ECO:0007669"/>
    <property type="project" value="InterPro"/>
</dbReference>